<keyword evidence="2" id="KW-0808">Transferase</keyword>
<reference evidence="2" key="1">
    <citation type="journal article" date="2022" name="Int. J. Mol. Sci.">
        <title>Draft Genome of Tanacetum Coccineum: Genomic Comparison of Closely Related Tanacetum-Family Plants.</title>
        <authorList>
            <person name="Yamashiro T."/>
            <person name="Shiraishi A."/>
            <person name="Nakayama K."/>
            <person name="Satake H."/>
        </authorList>
    </citation>
    <scope>NUCLEOTIDE SEQUENCE</scope>
</reference>
<dbReference type="InterPro" id="IPR012337">
    <property type="entry name" value="RNaseH-like_sf"/>
</dbReference>
<keyword evidence="1" id="KW-0175">Coiled coil</keyword>
<dbReference type="Proteomes" id="UP001151760">
    <property type="component" value="Unassembled WGS sequence"/>
</dbReference>
<dbReference type="InterPro" id="IPR036397">
    <property type="entry name" value="RNaseH_sf"/>
</dbReference>
<dbReference type="EMBL" id="BQNB010014756">
    <property type="protein sequence ID" value="GJT32032.1"/>
    <property type="molecule type" value="Genomic_DNA"/>
</dbReference>
<dbReference type="GO" id="GO:0003964">
    <property type="term" value="F:RNA-directed DNA polymerase activity"/>
    <property type="evidence" value="ECO:0007669"/>
    <property type="project" value="UniProtKB-KW"/>
</dbReference>
<evidence type="ECO:0000313" key="2">
    <source>
        <dbReference type="EMBL" id="GJT32032.1"/>
    </source>
</evidence>
<dbReference type="PANTHER" id="PTHR45835">
    <property type="entry name" value="YALI0A06105P"/>
    <property type="match status" value="1"/>
</dbReference>
<comment type="caution">
    <text evidence="2">The sequence shown here is derived from an EMBL/GenBank/DDBJ whole genome shotgun (WGS) entry which is preliminary data.</text>
</comment>
<accession>A0ABQ5CZR2</accession>
<dbReference type="Gene3D" id="3.30.420.10">
    <property type="entry name" value="Ribonuclease H-like superfamily/Ribonuclease H"/>
    <property type="match status" value="1"/>
</dbReference>
<organism evidence="2 3">
    <name type="scientific">Tanacetum coccineum</name>
    <dbReference type="NCBI Taxonomy" id="301880"/>
    <lineage>
        <taxon>Eukaryota</taxon>
        <taxon>Viridiplantae</taxon>
        <taxon>Streptophyta</taxon>
        <taxon>Embryophyta</taxon>
        <taxon>Tracheophyta</taxon>
        <taxon>Spermatophyta</taxon>
        <taxon>Magnoliopsida</taxon>
        <taxon>eudicotyledons</taxon>
        <taxon>Gunneridae</taxon>
        <taxon>Pentapetalae</taxon>
        <taxon>asterids</taxon>
        <taxon>campanulids</taxon>
        <taxon>Asterales</taxon>
        <taxon>Asteraceae</taxon>
        <taxon>Asteroideae</taxon>
        <taxon>Anthemideae</taxon>
        <taxon>Anthemidinae</taxon>
        <taxon>Tanacetum</taxon>
    </lineage>
</organism>
<keyword evidence="2" id="KW-0695">RNA-directed DNA polymerase</keyword>
<dbReference type="PANTHER" id="PTHR45835:SF103">
    <property type="entry name" value="RNA-DIRECTED DNA POLYMERASE"/>
    <property type="match status" value="1"/>
</dbReference>
<gene>
    <name evidence="2" type="ORF">Tco_0922451</name>
</gene>
<reference evidence="2" key="2">
    <citation type="submission" date="2022-01" db="EMBL/GenBank/DDBJ databases">
        <authorList>
            <person name="Yamashiro T."/>
            <person name="Shiraishi A."/>
            <person name="Satake H."/>
            <person name="Nakayama K."/>
        </authorList>
    </citation>
    <scope>NUCLEOTIDE SEQUENCE</scope>
</reference>
<protein>
    <submittedName>
        <fullName evidence="2">Reverse transcriptase domain-containing protein</fullName>
    </submittedName>
</protein>
<sequence>MKADITTYVSKCLTCSKVKAEHQKPSDLLVKPEIPQWKWEKITIDFIIKLPKTSSGYDTIWVIVDRLTKFAHFLSMNETDSIFTWHFWQSLQKALGTHLDMSTAYHPQTDGQSKRTIQTLEDMLRGCVAPFEALYGRQCRSPVCWAEVGDVQLTGPEIIHETTDKIVQIKSGIQVAHDRQKSYTDVRRKPLEFQVGKRLLEIKRLKQSRIPIIKVRWNSRRGLEFTWEREDQFQKKRTTLSSHEIGSWEQSDIKGAFIKDIIPFFNYLRETFELFEKGLYNEVKEMKGIFKQMDDEVDQCSMEKKCFEIEKKQLLINNDRLLEENISSNIMCTFLHSLNEVDKCEKCKSIDIDENVSLAFQVSSLIKEREHLKLVYKKVYDSINKTRAKTKLQTDSLQQKLNDQISENNKLRAQLKEKFSESQLNQNGTSMYTKFAKPSTSGNKLYSVTSLPKSLFILKVVEKNNLSKTVTSHLTTNKIIEKCTKVLALGMLKIESKPINAYFKNNRVVHRDYLKVTNEHIETLQELLEQARALKPLDENLVYACKFVERIRELLVYVSASCPFT</sequence>
<feature type="coiled-coil region" evidence="1">
    <location>
        <begin position="394"/>
        <end position="421"/>
    </location>
</feature>
<dbReference type="SUPFAM" id="SSF53098">
    <property type="entry name" value="Ribonuclease H-like"/>
    <property type="match status" value="1"/>
</dbReference>
<name>A0ABQ5CZR2_9ASTR</name>
<proteinExistence type="predicted"/>
<evidence type="ECO:0000256" key="1">
    <source>
        <dbReference type="SAM" id="Coils"/>
    </source>
</evidence>
<keyword evidence="2" id="KW-0548">Nucleotidyltransferase</keyword>
<keyword evidence="3" id="KW-1185">Reference proteome</keyword>
<evidence type="ECO:0000313" key="3">
    <source>
        <dbReference type="Proteomes" id="UP001151760"/>
    </source>
</evidence>